<dbReference type="Gene3D" id="3.30.360.10">
    <property type="entry name" value="Dihydrodipicolinate Reductase, domain 2"/>
    <property type="match status" value="1"/>
</dbReference>
<evidence type="ECO:0000256" key="1">
    <source>
        <dbReference type="ARBA" id="ARBA00010928"/>
    </source>
</evidence>
<evidence type="ECO:0000259" key="2">
    <source>
        <dbReference type="Pfam" id="PF01408"/>
    </source>
</evidence>
<dbReference type="InterPro" id="IPR000683">
    <property type="entry name" value="Gfo/Idh/MocA-like_OxRdtase_N"/>
</dbReference>
<gene>
    <name evidence="4" type="ORF">PRIO_6588</name>
</gene>
<dbReference type="STRING" id="483937.AMQ84_30985"/>
<accession>A0A0E4HFU2</accession>
<name>A0A0E4HFU2_9BACL</name>
<dbReference type="PATRIC" id="fig|1073571.4.peg.7045"/>
<dbReference type="Pfam" id="PF02894">
    <property type="entry name" value="GFO_IDH_MocA_C"/>
    <property type="match status" value="1"/>
</dbReference>
<reference evidence="5" key="1">
    <citation type="submission" date="2015-03" db="EMBL/GenBank/DDBJ databases">
        <authorList>
            <person name="Wibberg D."/>
        </authorList>
    </citation>
    <scope>NUCLEOTIDE SEQUENCE [LARGE SCALE GENOMIC DNA]</scope>
</reference>
<dbReference type="PANTHER" id="PTHR43377">
    <property type="entry name" value="BILIVERDIN REDUCTASE A"/>
    <property type="match status" value="1"/>
</dbReference>
<proteinExistence type="inferred from homology"/>
<dbReference type="Proteomes" id="UP000033163">
    <property type="component" value="Chromosome I"/>
</dbReference>
<dbReference type="Pfam" id="PF01408">
    <property type="entry name" value="GFO_IDH_MocA"/>
    <property type="match status" value="1"/>
</dbReference>
<dbReference type="PANTHER" id="PTHR43377:SF1">
    <property type="entry name" value="BILIVERDIN REDUCTASE A"/>
    <property type="match status" value="1"/>
</dbReference>
<dbReference type="SUPFAM" id="SSF55347">
    <property type="entry name" value="Glyceraldehyde-3-phosphate dehydrogenase-like, C-terminal domain"/>
    <property type="match status" value="1"/>
</dbReference>
<protein>
    <submittedName>
        <fullName evidence="4">Putative sugar dehydrogenase</fullName>
    </submittedName>
</protein>
<feature type="domain" description="Gfo/Idh/MocA-like oxidoreductase N-terminal" evidence="2">
    <location>
        <begin position="10"/>
        <end position="130"/>
    </location>
</feature>
<dbReference type="InterPro" id="IPR036291">
    <property type="entry name" value="NAD(P)-bd_dom_sf"/>
</dbReference>
<evidence type="ECO:0000313" key="4">
    <source>
        <dbReference type="EMBL" id="CQR58935.1"/>
    </source>
</evidence>
<dbReference type="InterPro" id="IPR051450">
    <property type="entry name" value="Gfo/Idh/MocA_Oxidoreductases"/>
</dbReference>
<dbReference type="HOGENOM" id="CLU_023194_1_2_9"/>
<dbReference type="EMBL" id="LN831776">
    <property type="protein sequence ID" value="CQR58935.1"/>
    <property type="molecule type" value="Genomic_DNA"/>
</dbReference>
<organism evidence="4 5">
    <name type="scientific">Paenibacillus riograndensis SBR5</name>
    <dbReference type="NCBI Taxonomy" id="1073571"/>
    <lineage>
        <taxon>Bacteria</taxon>
        <taxon>Bacillati</taxon>
        <taxon>Bacillota</taxon>
        <taxon>Bacilli</taxon>
        <taxon>Bacillales</taxon>
        <taxon>Paenibacillaceae</taxon>
        <taxon>Paenibacillus</taxon>
        <taxon>Paenibacillus sonchi group</taxon>
    </lineage>
</organism>
<dbReference type="SUPFAM" id="SSF51735">
    <property type="entry name" value="NAD(P)-binding Rossmann-fold domains"/>
    <property type="match status" value="1"/>
</dbReference>
<dbReference type="KEGG" id="pri:PRIO_6588"/>
<comment type="similarity">
    <text evidence="1">Belongs to the Gfo/Idh/MocA family.</text>
</comment>
<feature type="domain" description="Gfo/Idh/MocA-like oxidoreductase C-terminal" evidence="3">
    <location>
        <begin position="143"/>
        <end position="347"/>
    </location>
</feature>
<dbReference type="AlphaFoldDB" id="A0A0E4HFU2"/>
<evidence type="ECO:0000259" key="3">
    <source>
        <dbReference type="Pfam" id="PF02894"/>
    </source>
</evidence>
<dbReference type="InterPro" id="IPR004104">
    <property type="entry name" value="Gfo/Idh/MocA-like_OxRdtase_C"/>
</dbReference>
<dbReference type="GO" id="GO:0000166">
    <property type="term" value="F:nucleotide binding"/>
    <property type="evidence" value="ECO:0007669"/>
    <property type="project" value="InterPro"/>
</dbReference>
<evidence type="ECO:0000313" key="5">
    <source>
        <dbReference type="Proteomes" id="UP000033163"/>
    </source>
</evidence>
<sequence>MKGDGNMTVIKMGIVGAGTWGETHAFIYNDHPGAEVTAVCDMNIERAKALADKFNIPGNHVFTDHKEMLRSADIDAVAIVTPDFAHTRIAVDCANAGKHFIIEKPLTTSREEADEIVEAVERNNVRMMVDLHSRWSPLVAIPKKSIVDGDIGKPYSAYYRLNDIKWVATDLLPWAAKSSILWFLGYHSVDVLRWLFDDEVERVYSVSREGVLQGEGVDTVDIYQTILEFKNGGIATMENGWITPNSNPNVNDMKLNITGTKGMFNIDPTHSQMMERFTEMKADRPDLLVRHFIHGKPKGFAYESIRHFIDHLISGEPFYVSMEDAYNTTMVILAIMESAKTRTPVNVVY</sequence>
<dbReference type="Gene3D" id="3.40.50.720">
    <property type="entry name" value="NAD(P)-binding Rossmann-like Domain"/>
    <property type="match status" value="1"/>
</dbReference>